<feature type="transmembrane region" description="Helical" evidence="6">
    <location>
        <begin position="168"/>
        <end position="186"/>
    </location>
</feature>
<evidence type="ECO:0000313" key="9">
    <source>
        <dbReference type="Proteomes" id="UP001300502"/>
    </source>
</evidence>
<feature type="transmembrane region" description="Helical" evidence="6">
    <location>
        <begin position="53"/>
        <end position="75"/>
    </location>
</feature>
<dbReference type="EMBL" id="JANCYU010000032">
    <property type="protein sequence ID" value="KAK4525651.1"/>
    <property type="molecule type" value="Genomic_DNA"/>
</dbReference>
<keyword evidence="4 6" id="KW-1133">Transmembrane helix</keyword>
<feature type="transmembrane region" description="Helical" evidence="6">
    <location>
        <begin position="81"/>
        <end position="101"/>
    </location>
</feature>
<evidence type="ECO:0000256" key="3">
    <source>
        <dbReference type="ARBA" id="ARBA00022692"/>
    </source>
</evidence>
<protein>
    <recommendedName>
        <fullName evidence="7">Cationic amino acid transporter C-terminal domain-containing protein</fullName>
    </recommendedName>
</protein>
<dbReference type="GO" id="GO:0015171">
    <property type="term" value="F:amino acid transmembrane transporter activity"/>
    <property type="evidence" value="ECO:0007669"/>
    <property type="project" value="TreeGrafter"/>
</dbReference>
<proteinExistence type="predicted"/>
<keyword evidence="2" id="KW-0813">Transport</keyword>
<feature type="transmembrane region" description="Helical" evidence="6">
    <location>
        <begin position="267"/>
        <end position="289"/>
    </location>
</feature>
<evidence type="ECO:0000259" key="7">
    <source>
        <dbReference type="Pfam" id="PF13906"/>
    </source>
</evidence>
<dbReference type="Proteomes" id="UP001300502">
    <property type="component" value="Unassembled WGS sequence"/>
</dbReference>
<evidence type="ECO:0000256" key="1">
    <source>
        <dbReference type="ARBA" id="ARBA00004141"/>
    </source>
</evidence>
<dbReference type="PANTHER" id="PTHR43243">
    <property type="entry name" value="INNER MEMBRANE TRANSPORTER YGJI-RELATED"/>
    <property type="match status" value="1"/>
</dbReference>
<feature type="transmembrane region" description="Helical" evidence="6">
    <location>
        <begin position="198"/>
        <end position="215"/>
    </location>
</feature>
<sequence>MEESASSSTTTTKLGASFAKQVLKGGSRKKNLQVSAATCQRPQTGRFLGFTDLVLLGVGGTVGAGVFLLTGIAAARDAGPSVVFSFALAAFVCVLSAFSYAEMASRLPSCGSAYAFAYSTIGELFAFLVGWCLTLEYGISAAAVARSWAAHVSEAAQLPKFLHNSSGLSILAFILVAALTLILCSGMREAKWIIDSASILYALVLSLVLIRGLFLTDPSNWTPFAPYGISGVIAGASTVFFAFVGFDQVAAVAEETHNPSQTVPKAILTSLLIVFIIYAASALVLTGMVRYDALDTPAPFIAAFKERGLLVFARLTAIATALGMQNTAMVALTAQPRIFFAMSRDGLLPELFSEVSGPGSAPRASSLLCGFGVALLALLVPLQTLTDLVSGGTILALLSTNVAVLYIRLQVSGHEGDSKILLTLFVSSCAVASWLSRVMPFKIAGIIVTLSIVSFPLFLLLRMPFTGEPNPPSFKSPGVPLVQACGIFFNLFLFFRLHTAALSMLAVWLVIGFSLYVAYGIRHSLGSAWERVNSDEIAQRQPNLMFDLRSSFDSLGEEAIASEWHHASEDIITTE</sequence>
<name>A0AAV9IEN0_9RHOD</name>
<comment type="subcellular location">
    <subcellularLocation>
        <location evidence="1">Membrane</location>
        <topology evidence="1">Multi-pass membrane protein</topology>
    </subcellularLocation>
</comment>
<feature type="transmembrane region" description="Helical" evidence="6">
    <location>
        <begin position="501"/>
        <end position="521"/>
    </location>
</feature>
<evidence type="ECO:0000256" key="2">
    <source>
        <dbReference type="ARBA" id="ARBA00022448"/>
    </source>
</evidence>
<evidence type="ECO:0000256" key="6">
    <source>
        <dbReference type="SAM" id="Phobius"/>
    </source>
</evidence>
<dbReference type="Gene3D" id="1.20.1740.10">
    <property type="entry name" value="Amino acid/polyamine transporter I"/>
    <property type="match status" value="1"/>
</dbReference>
<evidence type="ECO:0000256" key="4">
    <source>
        <dbReference type="ARBA" id="ARBA00022989"/>
    </source>
</evidence>
<dbReference type="GO" id="GO:0016020">
    <property type="term" value="C:membrane"/>
    <property type="evidence" value="ECO:0007669"/>
    <property type="project" value="UniProtKB-SubCell"/>
</dbReference>
<feature type="transmembrane region" description="Helical" evidence="6">
    <location>
        <begin position="309"/>
        <end position="334"/>
    </location>
</feature>
<dbReference type="AlphaFoldDB" id="A0AAV9IEN0"/>
<feature type="transmembrane region" description="Helical" evidence="6">
    <location>
        <begin position="113"/>
        <end position="131"/>
    </location>
</feature>
<dbReference type="InterPro" id="IPR002293">
    <property type="entry name" value="AA/rel_permease1"/>
</dbReference>
<dbReference type="PANTHER" id="PTHR43243:SF4">
    <property type="entry name" value="CATIONIC AMINO ACID TRANSPORTER 4"/>
    <property type="match status" value="1"/>
</dbReference>
<dbReference type="Pfam" id="PF13906">
    <property type="entry name" value="AA_permease_C"/>
    <property type="match status" value="1"/>
</dbReference>
<evidence type="ECO:0000313" key="8">
    <source>
        <dbReference type="EMBL" id="KAK4525651.1"/>
    </source>
</evidence>
<feature type="transmembrane region" description="Helical" evidence="6">
    <location>
        <begin position="364"/>
        <end position="382"/>
    </location>
</feature>
<accession>A0AAV9IEN0</accession>
<feature type="transmembrane region" description="Helical" evidence="6">
    <location>
        <begin position="443"/>
        <end position="465"/>
    </location>
</feature>
<feature type="transmembrane region" description="Helical" evidence="6">
    <location>
        <begin position="388"/>
        <end position="407"/>
    </location>
</feature>
<reference evidence="8 9" key="1">
    <citation type="submission" date="2022-07" db="EMBL/GenBank/DDBJ databases">
        <title>Genome-wide signatures of adaptation to extreme environments.</title>
        <authorList>
            <person name="Cho C.H."/>
            <person name="Yoon H.S."/>
        </authorList>
    </citation>
    <scope>NUCLEOTIDE SEQUENCE [LARGE SCALE GENOMIC DNA]</scope>
    <source>
        <strain evidence="8 9">108.79 E11</strain>
    </source>
</reference>
<keyword evidence="3 6" id="KW-0812">Transmembrane</keyword>
<feature type="transmembrane region" description="Helical" evidence="6">
    <location>
        <begin position="227"/>
        <end position="246"/>
    </location>
</feature>
<gene>
    <name evidence="8" type="ORF">GAYE_SCF15G3560</name>
</gene>
<organism evidence="8 9">
    <name type="scientific">Galdieria yellowstonensis</name>
    <dbReference type="NCBI Taxonomy" id="3028027"/>
    <lineage>
        <taxon>Eukaryota</taxon>
        <taxon>Rhodophyta</taxon>
        <taxon>Bangiophyceae</taxon>
        <taxon>Galdieriales</taxon>
        <taxon>Galdieriaceae</taxon>
        <taxon>Galdieria</taxon>
    </lineage>
</organism>
<dbReference type="Pfam" id="PF13520">
    <property type="entry name" value="AA_permease_2"/>
    <property type="match status" value="1"/>
</dbReference>
<keyword evidence="9" id="KW-1185">Reference proteome</keyword>
<dbReference type="InterPro" id="IPR029485">
    <property type="entry name" value="CAT_C"/>
</dbReference>
<keyword evidence="5 6" id="KW-0472">Membrane</keyword>
<feature type="transmembrane region" description="Helical" evidence="6">
    <location>
        <begin position="419"/>
        <end position="437"/>
    </location>
</feature>
<feature type="domain" description="Cationic amino acid transporter C-terminal" evidence="7">
    <location>
        <begin position="474"/>
        <end position="524"/>
    </location>
</feature>
<evidence type="ECO:0000256" key="5">
    <source>
        <dbReference type="ARBA" id="ARBA00023136"/>
    </source>
</evidence>
<comment type="caution">
    <text evidence="8">The sequence shown here is derived from an EMBL/GenBank/DDBJ whole genome shotgun (WGS) entry which is preliminary data.</text>
</comment>